<protein>
    <recommendedName>
        <fullName evidence="3">Integrase zinc-binding domain-containing protein</fullName>
    </recommendedName>
</protein>
<proteinExistence type="predicted"/>
<keyword evidence="2" id="KW-1185">Reference proteome</keyword>
<dbReference type="EMBL" id="JAGTJR010000066">
    <property type="protein sequence ID" value="KAH7020671.1"/>
    <property type="molecule type" value="Genomic_DNA"/>
</dbReference>
<gene>
    <name evidence="1" type="ORF">B0J12DRAFT_705425</name>
</gene>
<name>A0ABQ8FUX0_9PEZI</name>
<evidence type="ECO:0000313" key="2">
    <source>
        <dbReference type="Proteomes" id="UP000774617"/>
    </source>
</evidence>
<evidence type="ECO:0008006" key="3">
    <source>
        <dbReference type="Google" id="ProtNLM"/>
    </source>
</evidence>
<accession>A0ABQ8FUX0</accession>
<evidence type="ECO:0000313" key="1">
    <source>
        <dbReference type="EMBL" id="KAH7020671.1"/>
    </source>
</evidence>
<reference evidence="1 2" key="1">
    <citation type="journal article" date="2021" name="Nat. Commun.">
        <title>Genetic determinants of endophytism in the Arabidopsis root mycobiome.</title>
        <authorList>
            <person name="Mesny F."/>
            <person name="Miyauchi S."/>
            <person name="Thiergart T."/>
            <person name="Pickel B."/>
            <person name="Atanasova L."/>
            <person name="Karlsson M."/>
            <person name="Huettel B."/>
            <person name="Barry K.W."/>
            <person name="Haridas S."/>
            <person name="Chen C."/>
            <person name="Bauer D."/>
            <person name="Andreopoulos W."/>
            <person name="Pangilinan J."/>
            <person name="LaButti K."/>
            <person name="Riley R."/>
            <person name="Lipzen A."/>
            <person name="Clum A."/>
            <person name="Drula E."/>
            <person name="Henrissat B."/>
            <person name="Kohler A."/>
            <person name="Grigoriev I.V."/>
            <person name="Martin F.M."/>
            <person name="Hacquard S."/>
        </authorList>
    </citation>
    <scope>NUCLEOTIDE SEQUENCE [LARGE SCALE GENOMIC DNA]</scope>
    <source>
        <strain evidence="1 2">MPI-SDFR-AT-0080</strain>
    </source>
</reference>
<organism evidence="1 2">
    <name type="scientific">Macrophomina phaseolina</name>
    <dbReference type="NCBI Taxonomy" id="35725"/>
    <lineage>
        <taxon>Eukaryota</taxon>
        <taxon>Fungi</taxon>
        <taxon>Dikarya</taxon>
        <taxon>Ascomycota</taxon>
        <taxon>Pezizomycotina</taxon>
        <taxon>Dothideomycetes</taxon>
        <taxon>Dothideomycetes incertae sedis</taxon>
        <taxon>Botryosphaeriales</taxon>
        <taxon>Botryosphaeriaceae</taxon>
        <taxon>Macrophomina</taxon>
    </lineage>
</organism>
<sequence>MPFDDEGPPAASYTPHARLSSISSSVLGHQETSHDVASAHLEESATSVAPLLARPRNEGRSLESFNDASRLAFNAYLARGVDAVRHFNEEEYDDYVGWCSGRSARGEAQRSHMRLIQRNYVYYRAETNNRLGLYRRPIKSFSFREVLKKHEVFDAITQAHCDTGHGGKFSHTLRGTRRCSGDIH</sequence>
<dbReference type="Proteomes" id="UP000774617">
    <property type="component" value="Unassembled WGS sequence"/>
</dbReference>
<comment type="caution">
    <text evidence="1">The sequence shown here is derived from an EMBL/GenBank/DDBJ whole genome shotgun (WGS) entry which is preliminary data.</text>
</comment>